<dbReference type="STRING" id="60517.A0A158R9C6"/>
<accession>A0A158R9C6</accession>
<dbReference type="WBParaSite" id="TASK_0000703801-mRNA-1">
    <property type="protein sequence ID" value="TASK_0000703801-mRNA-1"/>
    <property type="gene ID" value="TASK_0000703801"/>
</dbReference>
<dbReference type="InterPro" id="IPR018170">
    <property type="entry name" value="Aldo/ket_reductase_CS"/>
</dbReference>
<evidence type="ECO:0000256" key="1">
    <source>
        <dbReference type="ARBA" id="ARBA00023002"/>
    </source>
</evidence>
<feature type="binding site" evidence="3">
    <location>
        <position position="127"/>
    </location>
    <ligand>
        <name>substrate</name>
    </ligand>
</feature>
<dbReference type="InterPro" id="IPR020471">
    <property type="entry name" value="AKR"/>
</dbReference>
<evidence type="ECO:0000256" key="3">
    <source>
        <dbReference type="PIRSR" id="PIRSR000097-2"/>
    </source>
</evidence>
<dbReference type="InterPro" id="IPR036812">
    <property type="entry name" value="NAD(P)_OxRdtase_dom_sf"/>
</dbReference>
<protein>
    <submittedName>
        <fullName evidence="6">Aldo_ket_red domain-containing protein</fullName>
    </submittedName>
</protein>
<dbReference type="Pfam" id="PF00248">
    <property type="entry name" value="Aldo_ket_red"/>
    <property type="match status" value="1"/>
</dbReference>
<dbReference type="PIRSF" id="PIRSF000097">
    <property type="entry name" value="AKR"/>
    <property type="match status" value="1"/>
</dbReference>
<organism evidence="6">
    <name type="scientific">Taenia asiatica</name>
    <name type="common">Asian tapeworm</name>
    <dbReference type="NCBI Taxonomy" id="60517"/>
    <lineage>
        <taxon>Eukaryota</taxon>
        <taxon>Metazoa</taxon>
        <taxon>Spiralia</taxon>
        <taxon>Lophotrochozoa</taxon>
        <taxon>Platyhelminthes</taxon>
        <taxon>Cestoda</taxon>
        <taxon>Eucestoda</taxon>
        <taxon>Cyclophyllidea</taxon>
        <taxon>Taeniidae</taxon>
        <taxon>Taenia</taxon>
    </lineage>
</organism>
<dbReference type="SUPFAM" id="SSF51430">
    <property type="entry name" value="NAD(P)-linked oxidoreductase"/>
    <property type="match status" value="1"/>
</dbReference>
<evidence type="ECO:0000256" key="2">
    <source>
        <dbReference type="PIRSR" id="PIRSR000097-1"/>
    </source>
</evidence>
<dbReference type="AlphaFoldDB" id="A0A158R9C6"/>
<dbReference type="PROSITE" id="PS00798">
    <property type="entry name" value="ALDOKETO_REDUCTASE_1"/>
    <property type="match status" value="1"/>
</dbReference>
<dbReference type="FunFam" id="3.20.20.100:FF:000002">
    <property type="entry name" value="2,5-diketo-D-gluconic acid reductase A"/>
    <property type="match status" value="1"/>
</dbReference>
<dbReference type="Gene3D" id="3.20.20.100">
    <property type="entry name" value="NADP-dependent oxidoreductase domain"/>
    <property type="match status" value="1"/>
</dbReference>
<feature type="active site" description="Proton donor" evidence="2">
    <location>
        <position position="65"/>
    </location>
</feature>
<dbReference type="PANTHER" id="PTHR11732">
    <property type="entry name" value="ALDO/KETO REDUCTASE"/>
    <property type="match status" value="1"/>
</dbReference>
<dbReference type="PROSITE" id="PS00062">
    <property type="entry name" value="ALDOKETO_REDUCTASE_2"/>
    <property type="match status" value="1"/>
</dbReference>
<dbReference type="PRINTS" id="PR00069">
    <property type="entry name" value="ALDKETRDTASE"/>
</dbReference>
<reference evidence="6" key="1">
    <citation type="submission" date="2016-04" db="UniProtKB">
        <authorList>
            <consortium name="WormBaseParasite"/>
        </authorList>
    </citation>
    <scope>IDENTIFICATION</scope>
</reference>
<feature type="domain" description="NADP-dependent oxidoreductase" evidence="5">
    <location>
        <begin position="31"/>
        <end position="283"/>
    </location>
</feature>
<feature type="site" description="Lowers pKa of active site Tyr" evidence="4">
    <location>
        <position position="94"/>
    </location>
</feature>
<evidence type="ECO:0000256" key="4">
    <source>
        <dbReference type="PIRSR" id="PIRSR000097-3"/>
    </source>
</evidence>
<evidence type="ECO:0000259" key="5">
    <source>
        <dbReference type="Pfam" id="PF00248"/>
    </source>
</evidence>
<name>A0A158R9C6_TAEAS</name>
<keyword evidence="1" id="KW-0560">Oxidoreductase</keyword>
<dbReference type="GO" id="GO:0016616">
    <property type="term" value="F:oxidoreductase activity, acting on the CH-OH group of donors, NAD or NADP as acceptor"/>
    <property type="evidence" value="ECO:0007669"/>
    <property type="project" value="UniProtKB-ARBA"/>
</dbReference>
<dbReference type="PROSITE" id="PS00063">
    <property type="entry name" value="ALDOKETO_REDUCTASE_3"/>
    <property type="match status" value="1"/>
</dbReference>
<dbReference type="InterPro" id="IPR023210">
    <property type="entry name" value="NADP_OxRdtase_dom"/>
</dbReference>
<sequence length="345" mass="38658">LSGFGLCLGSRVMPVCAPLLDLSNGYKIPSIGLGTFKTTDNALVQETIFTALDAGYRHIDTAFIYSNEAQIGNALKSKMAENGIAREDVFITTKLWGTDHHPQDVRPACEASLRRLQLDYVDLYHIHWPVYLSRDCGKREPFTLEDTWKAMEALVDAGLVRSLGLSNFNRAQIDRIFTVARIKPTVLQIEASISFLNEKLIEYAQSVGLVVTGYAPFGSPGTTPEFTSPLEVPCVTEIAKRHGKTPAQILIRHGIQRGLVVIPKSSTPRRICENIDVRRLALTSLTPFHSSIPFYFKFLFSRTVFNFELSADEMATLNAAEPQQCRRFALKSWANLPEYPFHDEF</sequence>
<proteinExistence type="predicted"/>
<evidence type="ECO:0000313" key="6">
    <source>
        <dbReference type="WBParaSite" id="TASK_0000703801-mRNA-1"/>
    </source>
</evidence>